<dbReference type="PANTHER" id="PTHR42709:SF6">
    <property type="entry name" value="UNDECAPRENYL PHOSPHATE TRANSPORTER A"/>
    <property type="match status" value="1"/>
</dbReference>
<dbReference type="Proteomes" id="UP000318995">
    <property type="component" value="Unassembled WGS sequence"/>
</dbReference>
<keyword evidence="4 7" id="KW-1133">Transmembrane helix</keyword>
<name>A0A5C5WAV0_9BACT</name>
<feature type="transmembrane region" description="Helical" evidence="7">
    <location>
        <begin position="48"/>
        <end position="68"/>
    </location>
</feature>
<gene>
    <name evidence="9" type="primary">yohD</name>
    <name evidence="9" type="ORF">Pla111_09080</name>
</gene>
<dbReference type="PANTHER" id="PTHR42709">
    <property type="entry name" value="ALKALINE PHOSPHATASE LIKE PROTEIN"/>
    <property type="match status" value="1"/>
</dbReference>
<evidence type="ECO:0000313" key="9">
    <source>
        <dbReference type="EMBL" id="TWT47295.1"/>
    </source>
</evidence>
<feature type="transmembrane region" description="Helical" evidence="7">
    <location>
        <begin position="134"/>
        <end position="154"/>
    </location>
</feature>
<dbReference type="RefSeq" id="WP_197524747.1">
    <property type="nucleotide sequence ID" value="NZ_SJPH01000002.1"/>
</dbReference>
<evidence type="ECO:0000256" key="4">
    <source>
        <dbReference type="ARBA" id="ARBA00022989"/>
    </source>
</evidence>
<sequence>MLDYLVNHLGYLGIVAFLALCGCGIPVPEEAPLVLAGVLSSQGTLKPWLAFSACLSGALLGDSMMYFIGRRLGHSWLTQHKSVARFINADKEEMFEHAVGRHGFKVLLLTRFLVGVRGPVYYAAGAAKVPYLRFLLWDLVSATLVVGVVFGLGYRFGEPIAKIIHNAEELLTIGVVLVLASVGLFFLYKSQTKRMAAALQEIAQHDAEAAAREKAESGGVAHADAAADFDDSHEEDQDSDEPNAAGRSRRQPTSATPPKSISER</sequence>
<evidence type="ECO:0000256" key="2">
    <source>
        <dbReference type="ARBA" id="ARBA00022475"/>
    </source>
</evidence>
<evidence type="ECO:0000256" key="5">
    <source>
        <dbReference type="ARBA" id="ARBA00023136"/>
    </source>
</evidence>
<feature type="transmembrane region" description="Helical" evidence="7">
    <location>
        <begin position="170"/>
        <end position="188"/>
    </location>
</feature>
<feature type="compositionally biased region" description="Acidic residues" evidence="6">
    <location>
        <begin position="227"/>
        <end position="241"/>
    </location>
</feature>
<feature type="compositionally biased region" description="Polar residues" evidence="6">
    <location>
        <begin position="251"/>
        <end position="264"/>
    </location>
</feature>
<keyword evidence="10" id="KW-1185">Reference proteome</keyword>
<keyword evidence="3 7" id="KW-0812">Transmembrane</keyword>
<evidence type="ECO:0000313" key="10">
    <source>
        <dbReference type="Proteomes" id="UP000318995"/>
    </source>
</evidence>
<accession>A0A5C5WAV0</accession>
<dbReference type="EMBL" id="SJPH01000002">
    <property type="protein sequence ID" value="TWT47295.1"/>
    <property type="molecule type" value="Genomic_DNA"/>
</dbReference>
<reference evidence="9 10" key="1">
    <citation type="submission" date="2019-02" db="EMBL/GenBank/DDBJ databases">
        <title>Deep-cultivation of Planctomycetes and their phenomic and genomic characterization uncovers novel biology.</title>
        <authorList>
            <person name="Wiegand S."/>
            <person name="Jogler M."/>
            <person name="Boedeker C."/>
            <person name="Pinto D."/>
            <person name="Vollmers J."/>
            <person name="Rivas-Marin E."/>
            <person name="Kohn T."/>
            <person name="Peeters S.H."/>
            <person name="Heuer A."/>
            <person name="Rast P."/>
            <person name="Oberbeckmann S."/>
            <person name="Bunk B."/>
            <person name="Jeske O."/>
            <person name="Meyerdierks A."/>
            <person name="Storesund J.E."/>
            <person name="Kallscheuer N."/>
            <person name="Luecker S."/>
            <person name="Lage O.M."/>
            <person name="Pohl T."/>
            <person name="Merkel B.J."/>
            <person name="Hornburger P."/>
            <person name="Mueller R.-W."/>
            <person name="Bruemmer F."/>
            <person name="Labrenz M."/>
            <person name="Spormann A.M."/>
            <person name="Op Den Camp H."/>
            <person name="Overmann J."/>
            <person name="Amann R."/>
            <person name="Jetten M.S.M."/>
            <person name="Mascher T."/>
            <person name="Medema M.H."/>
            <person name="Devos D.P."/>
            <person name="Kaster A.-K."/>
            <person name="Ovreas L."/>
            <person name="Rohde M."/>
            <person name="Galperin M.Y."/>
            <person name="Jogler C."/>
        </authorList>
    </citation>
    <scope>NUCLEOTIDE SEQUENCE [LARGE SCALE GENOMIC DNA]</scope>
    <source>
        <strain evidence="9 10">Pla111</strain>
    </source>
</reference>
<evidence type="ECO:0000256" key="7">
    <source>
        <dbReference type="SAM" id="Phobius"/>
    </source>
</evidence>
<dbReference type="Pfam" id="PF09335">
    <property type="entry name" value="VTT_dom"/>
    <property type="match status" value="1"/>
</dbReference>
<comment type="subcellular location">
    <subcellularLocation>
        <location evidence="1">Cell membrane</location>
        <topology evidence="1">Multi-pass membrane protein</topology>
    </subcellularLocation>
</comment>
<proteinExistence type="predicted"/>
<protein>
    <submittedName>
        <fullName evidence="9">Inner membrane protein YohD</fullName>
    </submittedName>
</protein>
<dbReference type="GO" id="GO:0005886">
    <property type="term" value="C:plasma membrane"/>
    <property type="evidence" value="ECO:0007669"/>
    <property type="project" value="UniProtKB-SubCell"/>
</dbReference>
<keyword evidence="5 7" id="KW-0472">Membrane</keyword>
<dbReference type="AlphaFoldDB" id="A0A5C5WAV0"/>
<dbReference type="InterPro" id="IPR051311">
    <property type="entry name" value="DedA_domain"/>
</dbReference>
<keyword evidence="2" id="KW-1003">Cell membrane</keyword>
<organism evidence="9 10">
    <name type="scientific">Botrimarina hoheduenensis</name>
    <dbReference type="NCBI Taxonomy" id="2528000"/>
    <lineage>
        <taxon>Bacteria</taxon>
        <taxon>Pseudomonadati</taxon>
        <taxon>Planctomycetota</taxon>
        <taxon>Planctomycetia</taxon>
        <taxon>Pirellulales</taxon>
        <taxon>Lacipirellulaceae</taxon>
        <taxon>Botrimarina</taxon>
    </lineage>
</organism>
<evidence type="ECO:0000259" key="8">
    <source>
        <dbReference type="Pfam" id="PF09335"/>
    </source>
</evidence>
<feature type="domain" description="VTT" evidence="8">
    <location>
        <begin position="27"/>
        <end position="154"/>
    </location>
</feature>
<evidence type="ECO:0000256" key="3">
    <source>
        <dbReference type="ARBA" id="ARBA00022692"/>
    </source>
</evidence>
<feature type="region of interest" description="Disordered" evidence="6">
    <location>
        <begin position="210"/>
        <end position="264"/>
    </location>
</feature>
<dbReference type="InterPro" id="IPR032816">
    <property type="entry name" value="VTT_dom"/>
</dbReference>
<evidence type="ECO:0000256" key="6">
    <source>
        <dbReference type="SAM" id="MobiDB-lite"/>
    </source>
</evidence>
<feature type="transmembrane region" description="Helical" evidence="7">
    <location>
        <begin position="9"/>
        <end position="28"/>
    </location>
</feature>
<evidence type="ECO:0000256" key="1">
    <source>
        <dbReference type="ARBA" id="ARBA00004651"/>
    </source>
</evidence>
<comment type="caution">
    <text evidence="9">The sequence shown here is derived from an EMBL/GenBank/DDBJ whole genome shotgun (WGS) entry which is preliminary data.</text>
</comment>